<dbReference type="PANTHER" id="PTHR11439">
    <property type="entry name" value="GAG-POL-RELATED RETROTRANSPOSON"/>
    <property type="match status" value="1"/>
</dbReference>
<keyword evidence="3" id="KW-1185">Reference proteome</keyword>
<dbReference type="AlphaFoldDB" id="A0A151SZ81"/>
<evidence type="ECO:0000313" key="3">
    <source>
        <dbReference type="Proteomes" id="UP000075243"/>
    </source>
</evidence>
<organism evidence="2 3">
    <name type="scientific">Cajanus cajan</name>
    <name type="common">Pigeon pea</name>
    <name type="synonym">Cajanus indicus</name>
    <dbReference type="NCBI Taxonomy" id="3821"/>
    <lineage>
        <taxon>Eukaryota</taxon>
        <taxon>Viridiplantae</taxon>
        <taxon>Streptophyta</taxon>
        <taxon>Embryophyta</taxon>
        <taxon>Tracheophyta</taxon>
        <taxon>Spermatophyta</taxon>
        <taxon>Magnoliopsida</taxon>
        <taxon>eudicotyledons</taxon>
        <taxon>Gunneridae</taxon>
        <taxon>Pentapetalae</taxon>
        <taxon>rosids</taxon>
        <taxon>fabids</taxon>
        <taxon>Fabales</taxon>
        <taxon>Fabaceae</taxon>
        <taxon>Papilionoideae</taxon>
        <taxon>50 kb inversion clade</taxon>
        <taxon>NPAAA clade</taxon>
        <taxon>indigoferoid/millettioid clade</taxon>
        <taxon>Phaseoleae</taxon>
        <taxon>Cajanus</taxon>
    </lineage>
</organism>
<accession>A0A151SZ81</accession>
<dbReference type="InterPro" id="IPR043502">
    <property type="entry name" value="DNA/RNA_pol_sf"/>
</dbReference>
<dbReference type="InterPro" id="IPR013103">
    <property type="entry name" value="RVT_2"/>
</dbReference>
<feature type="domain" description="Reverse transcriptase Ty1/copia-type" evidence="1">
    <location>
        <begin position="4"/>
        <end position="97"/>
    </location>
</feature>
<protein>
    <submittedName>
        <fullName evidence="2">Retrovirus-related Pol polyprotein from transposon TNT 1-94</fullName>
    </submittedName>
</protein>
<dbReference type="EMBL" id="CM003612">
    <property type="protein sequence ID" value="KYP60115.1"/>
    <property type="molecule type" value="Genomic_DNA"/>
</dbReference>
<evidence type="ECO:0000313" key="2">
    <source>
        <dbReference type="EMBL" id="KYP60115.1"/>
    </source>
</evidence>
<reference evidence="2 3" key="1">
    <citation type="journal article" date="2012" name="Nat. Biotechnol.">
        <title>Draft genome sequence of pigeonpea (Cajanus cajan), an orphan legume crop of resource-poor farmers.</title>
        <authorList>
            <person name="Varshney R.K."/>
            <person name="Chen W."/>
            <person name="Li Y."/>
            <person name="Bharti A.K."/>
            <person name="Saxena R.K."/>
            <person name="Schlueter J.A."/>
            <person name="Donoghue M.T."/>
            <person name="Azam S."/>
            <person name="Fan G."/>
            <person name="Whaley A.M."/>
            <person name="Farmer A.D."/>
            <person name="Sheridan J."/>
            <person name="Iwata A."/>
            <person name="Tuteja R."/>
            <person name="Penmetsa R.V."/>
            <person name="Wu W."/>
            <person name="Upadhyaya H.D."/>
            <person name="Yang S.P."/>
            <person name="Shah T."/>
            <person name="Saxena K.B."/>
            <person name="Michael T."/>
            <person name="McCombie W.R."/>
            <person name="Yang B."/>
            <person name="Zhang G."/>
            <person name="Yang H."/>
            <person name="Wang J."/>
            <person name="Spillane C."/>
            <person name="Cook D.R."/>
            <person name="May G.D."/>
            <person name="Xu X."/>
            <person name="Jackson S.A."/>
        </authorList>
    </citation>
    <scope>NUCLEOTIDE SEQUENCE [LARGE SCALE GENOMIC DNA]</scope>
    <source>
        <strain evidence="3">cv. Asha</strain>
    </source>
</reference>
<dbReference type="Pfam" id="PF07727">
    <property type="entry name" value="RVT_2"/>
    <property type="match status" value="1"/>
</dbReference>
<dbReference type="Gramene" id="C.cajan_15125.t">
    <property type="protein sequence ID" value="C.cajan_15125.t"/>
    <property type="gene ID" value="C.cajan_15125"/>
</dbReference>
<dbReference type="CDD" id="cd09272">
    <property type="entry name" value="RNase_HI_RT_Ty1"/>
    <property type="match status" value="1"/>
</dbReference>
<sequence length="239" mass="27267">MSKSEPTLYIKTQGQYDTLIVYLYVDDLIYTGNNMKMMIEFKENMMKTFEMKDLSLMNYFLGIKVSQKKKGILIFQKKYIEALLKKFKMSGCKTITTLLVTKEKLQKDDGPPDADASCYRSVIGSLRYLTATRPGIMYAVSLLSRFMQSPSQIHFGAAKRILRYLQGKKEFGIWYKTMTNSSLLGYTDSDWGLCLGIFSWASKKQATVAQSTAEVEYVAAAETISQAIWLRRILAKMGE</sequence>
<evidence type="ECO:0000259" key="1">
    <source>
        <dbReference type="Pfam" id="PF07727"/>
    </source>
</evidence>
<proteinExistence type="predicted"/>
<dbReference type="SUPFAM" id="SSF56672">
    <property type="entry name" value="DNA/RNA polymerases"/>
    <property type="match status" value="1"/>
</dbReference>
<dbReference type="Proteomes" id="UP000075243">
    <property type="component" value="Chromosome 10"/>
</dbReference>
<dbReference type="PANTHER" id="PTHR11439:SF483">
    <property type="entry name" value="PEPTIDE SYNTHASE GLIP-LIKE, PUTATIVE (AFU_ORTHOLOGUE AFUA_3G12920)-RELATED"/>
    <property type="match status" value="1"/>
</dbReference>
<gene>
    <name evidence="2" type="ORF">KK1_015563</name>
</gene>
<name>A0A151SZ81_CAJCA</name>